<protein>
    <submittedName>
        <fullName evidence="2">Uncharacterized protein</fullName>
    </submittedName>
</protein>
<sequence>MSVQMADNPAPPKGGLGSFLTEKNLTRRFEPRASINKRRQEKDIIENISRRMFPVGVRAPLLTDIPASDNRGDTSFRFDVITQKRIPRPMNDQLSSSFSPRKRTPNNRSQNSSKAPSLMSPRAIKFMLSDGSFKDSKTTDGKSSQPDAWEQWKENIARAKDARDRMYRNTYCLSKDKLRYHVCTLPRITTDRPWTVGEIPLDSSRKNMVLERQVNDVVLSNRMIVPQPERKRVESIQIKGLQKQNTMDSVASENCFEVRRIEASTEFLKENAGQLTTVVRQPSDMGRLYESASTKNRRLERPLKHENLKHRPAQWGTKVPIRLRKHATQGYMDRDYKSVEAYKEYVELMQQRGVEGKSTEHRSVDKDSSLASKYGYENRVLQSVIDVNQPNPGNGADSRKSANHANSIVIEIKPTWDEHESRSSEKQAPSDDGRTCPVNSPLLGTHDEKGELLAEVEHVPE</sequence>
<feature type="compositionally biased region" description="Basic and acidic residues" evidence="1">
    <location>
        <begin position="414"/>
        <end position="434"/>
    </location>
</feature>
<feature type="compositionally biased region" description="Basic and acidic residues" evidence="1">
    <location>
        <begin position="445"/>
        <end position="461"/>
    </location>
</feature>
<organism evidence="2 3">
    <name type="scientific">Mizuhopecten yessoensis</name>
    <name type="common">Japanese scallop</name>
    <name type="synonym">Patinopecten yessoensis</name>
    <dbReference type="NCBI Taxonomy" id="6573"/>
    <lineage>
        <taxon>Eukaryota</taxon>
        <taxon>Metazoa</taxon>
        <taxon>Spiralia</taxon>
        <taxon>Lophotrochozoa</taxon>
        <taxon>Mollusca</taxon>
        <taxon>Bivalvia</taxon>
        <taxon>Autobranchia</taxon>
        <taxon>Pteriomorphia</taxon>
        <taxon>Pectinida</taxon>
        <taxon>Pectinoidea</taxon>
        <taxon>Pectinidae</taxon>
        <taxon>Mizuhopecten</taxon>
    </lineage>
</organism>
<reference evidence="2 3" key="1">
    <citation type="journal article" date="2017" name="Nat. Ecol. Evol.">
        <title>Scallop genome provides insights into evolution of bilaterian karyotype and development.</title>
        <authorList>
            <person name="Wang S."/>
            <person name="Zhang J."/>
            <person name="Jiao W."/>
            <person name="Li J."/>
            <person name="Xun X."/>
            <person name="Sun Y."/>
            <person name="Guo X."/>
            <person name="Huan P."/>
            <person name="Dong B."/>
            <person name="Zhang L."/>
            <person name="Hu X."/>
            <person name="Sun X."/>
            <person name="Wang J."/>
            <person name="Zhao C."/>
            <person name="Wang Y."/>
            <person name="Wang D."/>
            <person name="Huang X."/>
            <person name="Wang R."/>
            <person name="Lv J."/>
            <person name="Li Y."/>
            <person name="Zhang Z."/>
            <person name="Liu B."/>
            <person name="Lu W."/>
            <person name="Hui Y."/>
            <person name="Liang J."/>
            <person name="Zhou Z."/>
            <person name="Hou R."/>
            <person name="Li X."/>
            <person name="Liu Y."/>
            <person name="Li H."/>
            <person name="Ning X."/>
            <person name="Lin Y."/>
            <person name="Zhao L."/>
            <person name="Xing Q."/>
            <person name="Dou J."/>
            <person name="Li Y."/>
            <person name="Mao J."/>
            <person name="Guo H."/>
            <person name="Dou H."/>
            <person name="Li T."/>
            <person name="Mu C."/>
            <person name="Jiang W."/>
            <person name="Fu Q."/>
            <person name="Fu X."/>
            <person name="Miao Y."/>
            <person name="Liu J."/>
            <person name="Yu Q."/>
            <person name="Li R."/>
            <person name="Liao H."/>
            <person name="Li X."/>
            <person name="Kong Y."/>
            <person name="Jiang Z."/>
            <person name="Chourrout D."/>
            <person name="Li R."/>
            <person name="Bao Z."/>
        </authorList>
    </citation>
    <scope>NUCLEOTIDE SEQUENCE [LARGE SCALE GENOMIC DNA]</scope>
    <source>
        <strain evidence="2 3">PY_sf001</strain>
    </source>
</reference>
<evidence type="ECO:0000313" key="2">
    <source>
        <dbReference type="EMBL" id="OWF37624.1"/>
    </source>
</evidence>
<dbReference type="EMBL" id="NEDP02005585">
    <property type="protein sequence ID" value="OWF37624.1"/>
    <property type="molecule type" value="Genomic_DNA"/>
</dbReference>
<feature type="region of interest" description="Disordered" evidence="1">
    <location>
        <begin position="353"/>
        <end position="373"/>
    </location>
</feature>
<dbReference type="OrthoDB" id="6077064at2759"/>
<feature type="region of interest" description="Disordered" evidence="1">
    <location>
        <begin position="412"/>
        <end position="461"/>
    </location>
</feature>
<feature type="compositionally biased region" description="Polar residues" evidence="1">
    <location>
        <begin position="106"/>
        <end position="115"/>
    </location>
</feature>
<comment type="caution">
    <text evidence="2">The sequence shown here is derived from an EMBL/GenBank/DDBJ whole genome shotgun (WGS) entry which is preliminary data.</text>
</comment>
<dbReference type="Proteomes" id="UP000242188">
    <property type="component" value="Unassembled WGS sequence"/>
</dbReference>
<gene>
    <name evidence="2" type="ORF">KP79_PYT07910</name>
</gene>
<name>A0A210PMD6_MIZYE</name>
<keyword evidence="3" id="KW-1185">Reference proteome</keyword>
<dbReference type="AlphaFoldDB" id="A0A210PMD6"/>
<proteinExistence type="predicted"/>
<feature type="region of interest" description="Disordered" evidence="1">
    <location>
        <begin position="82"/>
        <end position="121"/>
    </location>
</feature>
<evidence type="ECO:0000313" key="3">
    <source>
        <dbReference type="Proteomes" id="UP000242188"/>
    </source>
</evidence>
<feature type="compositionally biased region" description="Basic and acidic residues" evidence="1">
    <location>
        <begin position="354"/>
        <end position="368"/>
    </location>
</feature>
<accession>A0A210PMD6</accession>
<evidence type="ECO:0000256" key="1">
    <source>
        <dbReference type="SAM" id="MobiDB-lite"/>
    </source>
</evidence>